<proteinExistence type="inferred from homology"/>
<feature type="domain" description="Peptidase A1" evidence="2">
    <location>
        <begin position="1"/>
        <end position="61"/>
    </location>
</feature>
<dbReference type="Pfam" id="PF00026">
    <property type="entry name" value="Asp"/>
    <property type="match status" value="1"/>
</dbReference>
<dbReference type="PANTHER" id="PTHR47966">
    <property type="entry name" value="BETA-SITE APP-CLEAVING ENZYME, ISOFORM A-RELATED"/>
    <property type="match status" value="1"/>
</dbReference>
<name>A0A8C2AIC4_CYPCA</name>
<dbReference type="Ensembl" id="ENSCCRT00015108642.1">
    <property type="protein sequence ID" value="ENSCCRP00015105267.1"/>
    <property type="gene ID" value="ENSCCRG00015041975.1"/>
</dbReference>
<evidence type="ECO:0000259" key="2">
    <source>
        <dbReference type="PROSITE" id="PS51767"/>
    </source>
</evidence>
<evidence type="ECO:0000313" key="3">
    <source>
        <dbReference type="Ensembl" id="ENSCCRP00015105267.1"/>
    </source>
</evidence>
<dbReference type="GO" id="GO:0006508">
    <property type="term" value="P:proteolysis"/>
    <property type="evidence" value="ECO:0007669"/>
    <property type="project" value="InterPro"/>
</dbReference>
<evidence type="ECO:0000256" key="1">
    <source>
        <dbReference type="ARBA" id="ARBA00007447"/>
    </source>
</evidence>
<comment type="similarity">
    <text evidence="1">Belongs to the peptidase A1 family.</text>
</comment>
<dbReference type="PANTHER" id="PTHR47966:SF83">
    <property type="entry name" value="NAPSIN-A"/>
    <property type="match status" value="1"/>
</dbReference>
<organism evidence="3 4">
    <name type="scientific">Cyprinus carpio</name>
    <name type="common">Common carp</name>
    <dbReference type="NCBI Taxonomy" id="7962"/>
    <lineage>
        <taxon>Eukaryota</taxon>
        <taxon>Metazoa</taxon>
        <taxon>Chordata</taxon>
        <taxon>Craniata</taxon>
        <taxon>Vertebrata</taxon>
        <taxon>Euteleostomi</taxon>
        <taxon>Actinopterygii</taxon>
        <taxon>Neopterygii</taxon>
        <taxon>Teleostei</taxon>
        <taxon>Ostariophysi</taxon>
        <taxon>Cypriniformes</taxon>
        <taxon>Cyprinidae</taxon>
        <taxon>Cyprininae</taxon>
        <taxon>Cyprinus</taxon>
    </lineage>
</organism>
<dbReference type="SUPFAM" id="SSF50630">
    <property type="entry name" value="Acid proteases"/>
    <property type="match status" value="1"/>
</dbReference>
<protein>
    <recommendedName>
        <fullName evidence="2">Peptidase A1 domain-containing protein</fullName>
    </recommendedName>
</protein>
<dbReference type="Gene3D" id="2.40.70.10">
    <property type="entry name" value="Acid Proteases"/>
    <property type="match status" value="1"/>
</dbReference>
<evidence type="ECO:0000313" key="4">
    <source>
        <dbReference type="Proteomes" id="UP000694700"/>
    </source>
</evidence>
<dbReference type="GO" id="GO:0005615">
    <property type="term" value="C:extracellular space"/>
    <property type="evidence" value="ECO:0007669"/>
    <property type="project" value="TreeGrafter"/>
</dbReference>
<dbReference type="GO" id="GO:0004190">
    <property type="term" value="F:aspartic-type endopeptidase activity"/>
    <property type="evidence" value="ECO:0007669"/>
    <property type="project" value="InterPro"/>
</dbReference>
<dbReference type="PROSITE" id="PS51767">
    <property type="entry name" value="PEPTIDASE_A1"/>
    <property type="match status" value="1"/>
</dbReference>
<dbReference type="InterPro" id="IPR021109">
    <property type="entry name" value="Peptidase_aspartic_dom_sf"/>
</dbReference>
<dbReference type="InterPro" id="IPR033121">
    <property type="entry name" value="PEPTIDASE_A1"/>
</dbReference>
<dbReference type="GO" id="GO:0005764">
    <property type="term" value="C:lysosome"/>
    <property type="evidence" value="ECO:0007669"/>
    <property type="project" value="TreeGrafter"/>
</dbReference>
<accession>A0A8C2AIC4</accession>
<dbReference type="AlphaFoldDB" id="A0A8C2AIC4"/>
<dbReference type="Proteomes" id="UP000694700">
    <property type="component" value="Unplaced"/>
</dbReference>
<dbReference type="InterPro" id="IPR001461">
    <property type="entry name" value="Aspartic_peptidase_A1"/>
</dbReference>
<reference evidence="3" key="1">
    <citation type="submission" date="2025-08" db="UniProtKB">
        <authorList>
            <consortium name="Ensembl"/>
        </authorList>
    </citation>
    <scope>IDENTIFICATION</scope>
</reference>
<sequence>MLNSSKYVLMKKQTHLGCVCLSGFMAMDIPPPAGPLWILGDVFIGRYYTVFDREADRVGFAPAK</sequence>